<dbReference type="InterPro" id="IPR036388">
    <property type="entry name" value="WH-like_DNA-bd_sf"/>
</dbReference>
<evidence type="ECO:0000256" key="3">
    <source>
        <dbReference type="ARBA" id="ARBA00018111"/>
    </source>
</evidence>
<sequence length="157" mass="18316">METKSYEALLLEAKVKAANYCAYQERTQQQVRDKLYSLGLYQSDVEEILTSLIIDNFVNEERFARTFSAGKFRIKKWGKLKIKFHLERLNLSDYCIKKGLEEIDDAEYLETLNALIARKLGSISDENIYLLNKKIAGNLIHKGFEPELVWTTLKDRM</sequence>
<evidence type="ECO:0000259" key="7">
    <source>
        <dbReference type="Pfam" id="PF21982"/>
    </source>
</evidence>
<reference evidence="8" key="1">
    <citation type="submission" date="2023-06" db="EMBL/GenBank/DDBJ databases">
        <title>Genomic of Agaribacillus aureum.</title>
        <authorList>
            <person name="Wang G."/>
        </authorList>
    </citation>
    <scope>NUCLEOTIDE SEQUENCE</scope>
    <source>
        <strain evidence="8">BMA12</strain>
    </source>
</reference>
<evidence type="ECO:0000256" key="4">
    <source>
        <dbReference type="ARBA" id="ARBA00022490"/>
    </source>
</evidence>
<dbReference type="Pfam" id="PF02631">
    <property type="entry name" value="RecX_HTH2"/>
    <property type="match status" value="1"/>
</dbReference>
<comment type="subcellular location">
    <subcellularLocation>
        <location evidence="1">Cytoplasm</location>
    </subcellularLocation>
</comment>
<dbReference type="InterPro" id="IPR053926">
    <property type="entry name" value="RecX_HTH_1st"/>
</dbReference>
<dbReference type="PANTHER" id="PTHR33602">
    <property type="entry name" value="REGULATORY PROTEIN RECX FAMILY PROTEIN"/>
    <property type="match status" value="1"/>
</dbReference>
<keyword evidence="9" id="KW-1185">Reference proteome</keyword>
<dbReference type="InterPro" id="IPR053924">
    <property type="entry name" value="RecX_HTH_2nd"/>
</dbReference>
<dbReference type="Pfam" id="PF21982">
    <property type="entry name" value="RecX_HTH1"/>
    <property type="match status" value="1"/>
</dbReference>
<dbReference type="Proteomes" id="UP001172083">
    <property type="component" value="Unassembled WGS sequence"/>
</dbReference>
<dbReference type="InterPro" id="IPR053925">
    <property type="entry name" value="RecX_HTH_3rd"/>
</dbReference>
<feature type="domain" description="RecX second three-helical" evidence="5">
    <location>
        <begin position="59"/>
        <end position="100"/>
    </location>
</feature>
<dbReference type="Gene3D" id="1.10.10.10">
    <property type="entry name" value="Winged helix-like DNA-binding domain superfamily/Winged helix DNA-binding domain"/>
    <property type="match status" value="2"/>
</dbReference>
<gene>
    <name evidence="8" type="ORF">QQ020_26390</name>
</gene>
<keyword evidence="4" id="KW-0963">Cytoplasm</keyword>
<dbReference type="RefSeq" id="WP_346760972.1">
    <property type="nucleotide sequence ID" value="NZ_JAUJEB010000007.1"/>
</dbReference>
<evidence type="ECO:0000313" key="8">
    <source>
        <dbReference type="EMBL" id="MDN5215634.1"/>
    </source>
</evidence>
<feature type="domain" description="RecX third three-helical" evidence="6">
    <location>
        <begin position="107"/>
        <end position="151"/>
    </location>
</feature>
<organism evidence="8 9">
    <name type="scientific">Agaribacillus aureus</name>
    <dbReference type="NCBI Taxonomy" id="3051825"/>
    <lineage>
        <taxon>Bacteria</taxon>
        <taxon>Pseudomonadati</taxon>
        <taxon>Bacteroidota</taxon>
        <taxon>Cytophagia</taxon>
        <taxon>Cytophagales</taxon>
        <taxon>Splendidivirgaceae</taxon>
        <taxon>Agaribacillus</taxon>
    </lineage>
</organism>
<feature type="domain" description="RecX first three-helical" evidence="7">
    <location>
        <begin position="13"/>
        <end position="50"/>
    </location>
</feature>
<dbReference type="InterPro" id="IPR003783">
    <property type="entry name" value="Regulatory_RecX"/>
</dbReference>
<evidence type="ECO:0000313" key="9">
    <source>
        <dbReference type="Proteomes" id="UP001172083"/>
    </source>
</evidence>
<dbReference type="PANTHER" id="PTHR33602:SF1">
    <property type="entry name" value="REGULATORY PROTEIN RECX FAMILY PROTEIN"/>
    <property type="match status" value="1"/>
</dbReference>
<comment type="caution">
    <text evidence="8">The sequence shown here is derived from an EMBL/GenBank/DDBJ whole genome shotgun (WGS) entry which is preliminary data.</text>
</comment>
<dbReference type="EMBL" id="JAUJEB010000007">
    <property type="protein sequence ID" value="MDN5215634.1"/>
    <property type="molecule type" value="Genomic_DNA"/>
</dbReference>
<protein>
    <recommendedName>
        <fullName evidence="3">Regulatory protein RecX</fullName>
    </recommendedName>
</protein>
<accession>A0ABT8LCX8</accession>
<evidence type="ECO:0000259" key="5">
    <source>
        <dbReference type="Pfam" id="PF02631"/>
    </source>
</evidence>
<evidence type="ECO:0000259" key="6">
    <source>
        <dbReference type="Pfam" id="PF21981"/>
    </source>
</evidence>
<name>A0ABT8LCX8_9BACT</name>
<evidence type="ECO:0000256" key="1">
    <source>
        <dbReference type="ARBA" id="ARBA00004496"/>
    </source>
</evidence>
<comment type="similarity">
    <text evidence="2">Belongs to the RecX family.</text>
</comment>
<proteinExistence type="inferred from homology"/>
<dbReference type="Pfam" id="PF21981">
    <property type="entry name" value="RecX_HTH3"/>
    <property type="match status" value="1"/>
</dbReference>
<evidence type="ECO:0000256" key="2">
    <source>
        <dbReference type="ARBA" id="ARBA00009695"/>
    </source>
</evidence>